<keyword evidence="3" id="KW-1185">Reference proteome</keyword>
<evidence type="ECO:0000313" key="2">
    <source>
        <dbReference type="EMBL" id="GAA3820723.1"/>
    </source>
</evidence>
<dbReference type="Proteomes" id="UP001500888">
    <property type="component" value="Unassembled WGS sequence"/>
</dbReference>
<protein>
    <recommendedName>
        <fullName evidence="4">HNH endonuclease</fullName>
    </recommendedName>
</protein>
<proteinExistence type="predicted"/>
<sequence>MIAQLEAALANMVAARRVRETGLAEHRNETGAEPSPGAWWANDGALAGA</sequence>
<comment type="caution">
    <text evidence="2">The sequence shown here is derived from an EMBL/GenBank/DDBJ whole genome shotgun (WGS) entry which is preliminary data.</text>
</comment>
<dbReference type="RefSeq" id="WP_344943832.1">
    <property type="nucleotide sequence ID" value="NZ_BAAAZR010000012.1"/>
</dbReference>
<evidence type="ECO:0000256" key="1">
    <source>
        <dbReference type="SAM" id="MobiDB-lite"/>
    </source>
</evidence>
<reference evidence="3" key="1">
    <citation type="journal article" date="2019" name="Int. J. Syst. Evol. Microbiol.">
        <title>The Global Catalogue of Microorganisms (GCM) 10K type strain sequencing project: providing services to taxonomists for standard genome sequencing and annotation.</title>
        <authorList>
            <consortium name="The Broad Institute Genomics Platform"/>
            <consortium name="The Broad Institute Genome Sequencing Center for Infectious Disease"/>
            <person name="Wu L."/>
            <person name="Ma J."/>
        </authorList>
    </citation>
    <scope>NUCLEOTIDE SEQUENCE [LARGE SCALE GENOMIC DNA]</scope>
    <source>
        <strain evidence="3">JCM 16908</strain>
    </source>
</reference>
<accession>A0ABP7IKD0</accession>
<organism evidence="2 3">
    <name type="scientific">Sphaerisporangium flaviroseum</name>
    <dbReference type="NCBI Taxonomy" id="509199"/>
    <lineage>
        <taxon>Bacteria</taxon>
        <taxon>Bacillati</taxon>
        <taxon>Actinomycetota</taxon>
        <taxon>Actinomycetes</taxon>
        <taxon>Streptosporangiales</taxon>
        <taxon>Streptosporangiaceae</taxon>
        <taxon>Sphaerisporangium</taxon>
    </lineage>
</organism>
<evidence type="ECO:0008006" key="4">
    <source>
        <dbReference type="Google" id="ProtNLM"/>
    </source>
</evidence>
<feature type="region of interest" description="Disordered" evidence="1">
    <location>
        <begin position="22"/>
        <end position="49"/>
    </location>
</feature>
<name>A0ABP7IKD0_9ACTN</name>
<evidence type="ECO:0000313" key="3">
    <source>
        <dbReference type="Proteomes" id="UP001500888"/>
    </source>
</evidence>
<dbReference type="EMBL" id="BAAAZR010000012">
    <property type="protein sequence ID" value="GAA3820723.1"/>
    <property type="molecule type" value="Genomic_DNA"/>
</dbReference>
<gene>
    <name evidence="2" type="ORF">GCM10022226_46340</name>
</gene>